<evidence type="ECO:0000313" key="2">
    <source>
        <dbReference type="EMBL" id="MBC6448800.1"/>
    </source>
</evidence>
<reference evidence="2 3" key="1">
    <citation type="submission" date="2020-06" db="EMBL/GenBank/DDBJ databases">
        <title>Actinokineospora xiongansis sp. nov., isolated from soil of Baiyangdian.</title>
        <authorList>
            <person name="Zhang X."/>
        </authorList>
    </citation>
    <scope>NUCLEOTIDE SEQUENCE [LARGE SCALE GENOMIC DNA]</scope>
    <source>
        <strain evidence="2 3">HBU206404</strain>
    </source>
</reference>
<protein>
    <submittedName>
        <fullName evidence="2">Phosphotransferase</fullName>
    </submittedName>
</protein>
<sequence>MGCRSVARLGEGQDNVAFEVDGELIVRFAKGDTDVLREARLLEVVAGVSPFAVPTPVFVEPECMAYRKLPGVPLVDLTPPPGIAKVLNAYVDTLQAIAVDAVAGLVDTDDDPVGQWLAEAHESYAAVEVPPEYRRSVERFLDTEPPARTEPSVFSHNDLGIEHVLIDPVTGDVTGIIDWTDAALCDPAYDHGLIYRDLGVLIDGPLAERAAFYARCTVLEDLAYGTQSGIQRYADEARRSLRHLFEPLEPKR</sequence>
<dbReference type="Gene3D" id="3.90.1200.10">
    <property type="match status" value="1"/>
</dbReference>
<dbReference type="InterPro" id="IPR051678">
    <property type="entry name" value="AGP_Transferase"/>
</dbReference>
<accession>A0ABR7L7Y7</accession>
<dbReference type="InterPro" id="IPR011009">
    <property type="entry name" value="Kinase-like_dom_sf"/>
</dbReference>
<dbReference type="EMBL" id="JABVED010000008">
    <property type="protein sequence ID" value="MBC6448800.1"/>
    <property type="molecule type" value="Genomic_DNA"/>
</dbReference>
<dbReference type="Pfam" id="PF01636">
    <property type="entry name" value="APH"/>
    <property type="match status" value="1"/>
</dbReference>
<comment type="caution">
    <text evidence="2">The sequence shown here is derived from an EMBL/GenBank/DDBJ whole genome shotgun (WGS) entry which is preliminary data.</text>
</comment>
<gene>
    <name evidence="2" type="ORF">GPZ80_16640</name>
</gene>
<organism evidence="2 3">
    <name type="scientific">Actinokineospora xionganensis</name>
    <dbReference type="NCBI Taxonomy" id="2684470"/>
    <lineage>
        <taxon>Bacteria</taxon>
        <taxon>Bacillati</taxon>
        <taxon>Actinomycetota</taxon>
        <taxon>Actinomycetes</taxon>
        <taxon>Pseudonocardiales</taxon>
        <taxon>Pseudonocardiaceae</taxon>
        <taxon>Actinokineospora</taxon>
    </lineage>
</organism>
<dbReference type="PANTHER" id="PTHR21310">
    <property type="entry name" value="AMINOGLYCOSIDE PHOSPHOTRANSFERASE-RELATED-RELATED"/>
    <property type="match status" value="1"/>
</dbReference>
<name>A0ABR7L7Y7_9PSEU</name>
<evidence type="ECO:0000259" key="1">
    <source>
        <dbReference type="Pfam" id="PF01636"/>
    </source>
</evidence>
<dbReference type="Proteomes" id="UP000734823">
    <property type="component" value="Unassembled WGS sequence"/>
</dbReference>
<feature type="domain" description="Aminoglycoside phosphotransferase" evidence="1">
    <location>
        <begin position="6"/>
        <end position="210"/>
    </location>
</feature>
<dbReference type="SUPFAM" id="SSF56112">
    <property type="entry name" value="Protein kinase-like (PK-like)"/>
    <property type="match status" value="1"/>
</dbReference>
<dbReference type="Gene3D" id="3.30.200.20">
    <property type="entry name" value="Phosphorylase Kinase, domain 1"/>
    <property type="match status" value="1"/>
</dbReference>
<dbReference type="InterPro" id="IPR002575">
    <property type="entry name" value="Aminoglycoside_PTrfase"/>
</dbReference>
<evidence type="ECO:0000313" key="3">
    <source>
        <dbReference type="Proteomes" id="UP000734823"/>
    </source>
</evidence>
<keyword evidence="3" id="KW-1185">Reference proteome</keyword>
<proteinExistence type="predicted"/>